<evidence type="ECO:0000259" key="1">
    <source>
        <dbReference type="Pfam" id="PF08277"/>
    </source>
</evidence>
<comment type="caution">
    <text evidence="2">The sequence shown here is derived from an EMBL/GenBank/DDBJ whole genome shotgun (WGS) entry which is preliminary data.</text>
</comment>
<sequence length="333" mass="35740">MYETTECAASYYKGIVRDGTVALPTCLPASRSYTDSADQVWKTYIPAQDGEVLVIDSDNTIFTLQGYTFTGCIENCLGFENCIAIQFDAGVCTMKSNAAASSVSTVAGTTGPQAAILTDSHVCITSPPVAIADQSLDYQSSACSCLSLPSPTRTRTTTSYESITVTTVVYRASASSTITHPYTATEYTATTTITRTRTLPPDALRTSSSVFQNGVDNYFYFYTNRNYIGLDSTVMVVPCEPGSPAINFADVGLPSGLLYCQDFHSCINVCHTLNVFKGQGTCSSVTFEAGSRCVLHKFAGTPDTDAACKTLNPLRLWDISALQQPLGGKTYEK</sequence>
<evidence type="ECO:0000313" key="3">
    <source>
        <dbReference type="Proteomes" id="UP000243797"/>
    </source>
</evidence>
<name>A0A2K1QZP2_9PEZI</name>
<keyword evidence="3" id="KW-1185">Reference proteome</keyword>
<proteinExistence type="predicted"/>
<protein>
    <recommendedName>
        <fullName evidence="1">PAN-3 domain-containing protein</fullName>
    </recommendedName>
</protein>
<organism evidence="2 3">
    <name type="scientific">Sphaceloma murrayae</name>
    <dbReference type="NCBI Taxonomy" id="2082308"/>
    <lineage>
        <taxon>Eukaryota</taxon>
        <taxon>Fungi</taxon>
        <taxon>Dikarya</taxon>
        <taxon>Ascomycota</taxon>
        <taxon>Pezizomycotina</taxon>
        <taxon>Dothideomycetes</taxon>
        <taxon>Dothideomycetidae</taxon>
        <taxon>Myriangiales</taxon>
        <taxon>Elsinoaceae</taxon>
        <taxon>Sphaceloma</taxon>
    </lineage>
</organism>
<gene>
    <name evidence="2" type="ORF">CAC42_5853</name>
</gene>
<dbReference type="Proteomes" id="UP000243797">
    <property type="component" value="Unassembled WGS sequence"/>
</dbReference>
<dbReference type="STRING" id="2082308.A0A2K1QZP2"/>
<dbReference type="InterPro" id="IPR006583">
    <property type="entry name" value="PAN-3_domain"/>
</dbReference>
<feature type="domain" description="PAN-3" evidence="1">
    <location>
        <begin position="60"/>
        <end position="113"/>
    </location>
</feature>
<dbReference type="AlphaFoldDB" id="A0A2K1QZP2"/>
<evidence type="ECO:0000313" key="2">
    <source>
        <dbReference type="EMBL" id="PNS20403.1"/>
    </source>
</evidence>
<dbReference type="Pfam" id="PF08277">
    <property type="entry name" value="PAN_3"/>
    <property type="match status" value="1"/>
</dbReference>
<dbReference type="InParanoid" id="A0A2K1QZP2"/>
<dbReference type="EMBL" id="NKHZ01000025">
    <property type="protein sequence ID" value="PNS20403.1"/>
    <property type="molecule type" value="Genomic_DNA"/>
</dbReference>
<accession>A0A2K1QZP2</accession>
<reference evidence="2 3" key="1">
    <citation type="submission" date="2017-06" db="EMBL/GenBank/DDBJ databases">
        <title>Draft genome sequence of a variant of Elsinoe murrayae.</title>
        <authorList>
            <person name="Cheng Q."/>
        </authorList>
    </citation>
    <scope>NUCLEOTIDE SEQUENCE [LARGE SCALE GENOMIC DNA]</scope>
    <source>
        <strain evidence="2 3">CQ-2017a</strain>
    </source>
</reference>